<evidence type="ECO:0000313" key="7">
    <source>
        <dbReference type="EMBL" id="GGN06062.1"/>
    </source>
</evidence>
<dbReference type="Pfam" id="PF08281">
    <property type="entry name" value="Sigma70_r4_2"/>
    <property type="match status" value="1"/>
</dbReference>
<dbReference type="PANTHER" id="PTHR43133:SF62">
    <property type="entry name" value="RNA POLYMERASE SIGMA FACTOR SIGZ"/>
    <property type="match status" value="1"/>
</dbReference>
<proteinExistence type="inferred from homology"/>
<dbReference type="InterPro" id="IPR013325">
    <property type="entry name" value="RNA_pol_sigma_r2"/>
</dbReference>
<accession>A0ABQ2IBA9</accession>
<dbReference type="InterPro" id="IPR007627">
    <property type="entry name" value="RNA_pol_sigma70_r2"/>
</dbReference>
<sequence length="204" mass="23964">MNTLKKVVENWQDYQLTILNYLRKHSKDEMLSEDLAHDIFLKIYGLSLRPEYRVQNLRSWIFQLAHNTLTDHYRRPIGKCLCTENVGTLSLHPEQNPYLELADYVRPLLTCLPETYAKPLALELDGLPQKDIATELQLDLSTAKSRIQRSRKKMHGLFYECFHLELDASGRVENFEVRSDCQTLQRFLSEMRQSFALSMHLFEA</sequence>
<dbReference type="InterPro" id="IPR013249">
    <property type="entry name" value="RNA_pol_sigma70_r4_t2"/>
</dbReference>
<evidence type="ECO:0000313" key="8">
    <source>
        <dbReference type="Proteomes" id="UP000632339"/>
    </source>
</evidence>
<dbReference type="Gene3D" id="1.10.10.10">
    <property type="entry name" value="Winged helix-like DNA-binding domain superfamily/Winged helix DNA-binding domain"/>
    <property type="match status" value="1"/>
</dbReference>
<dbReference type="PANTHER" id="PTHR43133">
    <property type="entry name" value="RNA POLYMERASE ECF-TYPE SIGMA FACTO"/>
    <property type="match status" value="1"/>
</dbReference>
<evidence type="ECO:0000259" key="5">
    <source>
        <dbReference type="Pfam" id="PF04542"/>
    </source>
</evidence>
<comment type="caution">
    <text evidence="7">The sequence shown here is derived from an EMBL/GenBank/DDBJ whole genome shotgun (WGS) entry which is preliminary data.</text>
</comment>
<dbReference type="RefSeq" id="WP_019941276.1">
    <property type="nucleotide sequence ID" value="NZ_BMLI01000002.1"/>
</dbReference>
<dbReference type="Gene3D" id="1.10.1740.10">
    <property type="match status" value="1"/>
</dbReference>
<feature type="domain" description="RNA polymerase sigma factor 70 region 4 type 2" evidence="6">
    <location>
        <begin position="108"/>
        <end position="154"/>
    </location>
</feature>
<feature type="domain" description="RNA polymerase sigma-70 region 2" evidence="5">
    <location>
        <begin position="12"/>
        <end position="75"/>
    </location>
</feature>
<reference evidence="8" key="1">
    <citation type="journal article" date="2019" name="Int. J. Syst. Evol. Microbiol.">
        <title>The Global Catalogue of Microorganisms (GCM) 10K type strain sequencing project: providing services to taxonomists for standard genome sequencing and annotation.</title>
        <authorList>
            <consortium name="The Broad Institute Genomics Platform"/>
            <consortium name="The Broad Institute Genome Sequencing Center for Infectious Disease"/>
            <person name="Wu L."/>
            <person name="Ma J."/>
        </authorList>
    </citation>
    <scope>NUCLEOTIDE SEQUENCE [LARGE SCALE GENOMIC DNA]</scope>
    <source>
        <strain evidence="8">CGMCC 1.6375</strain>
    </source>
</reference>
<organism evidence="7 8">
    <name type="scientific">Dyadobacter beijingensis</name>
    <dbReference type="NCBI Taxonomy" id="365489"/>
    <lineage>
        <taxon>Bacteria</taxon>
        <taxon>Pseudomonadati</taxon>
        <taxon>Bacteroidota</taxon>
        <taxon>Cytophagia</taxon>
        <taxon>Cytophagales</taxon>
        <taxon>Spirosomataceae</taxon>
        <taxon>Dyadobacter</taxon>
    </lineage>
</organism>
<dbReference type="InterPro" id="IPR039425">
    <property type="entry name" value="RNA_pol_sigma-70-like"/>
</dbReference>
<evidence type="ECO:0000256" key="2">
    <source>
        <dbReference type="ARBA" id="ARBA00023015"/>
    </source>
</evidence>
<dbReference type="SUPFAM" id="SSF88659">
    <property type="entry name" value="Sigma3 and sigma4 domains of RNA polymerase sigma factors"/>
    <property type="match status" value="1"/>
</dbReference>
<dbReference type="SUPFAM" id="SSF88946">
    <property type="entry name" value="Sigma2 domain of RNA polymerase sigma factors"/>
    <property type="match status" value="1"/>
</dbReference>
<comment type="similarity">
    <text evidence="1">Belongs to the sigma-70 factor family. ECF subfamily.</text>
</comment>
<keyword evidence="4" id="KW-0804">Transcription</keyword>
<keyword evidence="2" id="KW-0805">Transcription regulation</keyword>
<dbReference type="EMBL" id="BMLI01000002">
    <property type="protein sequence ID" value="GGN06062.1"/>
    <property type="molecule type" value="Genomic_DNA"/>
</dbReference>
<keyword evidence="3" id="KW-0731">Sigma factor</keyword>
<protein>
    <submittedName>
        <fullName evidence="7">RNA polymerase sigma factor SigZ</fullName>
    </submittedName>
</protein>
<evidence type="ECO:0000256" key="4">
    <source>
        <dbReference type="ARBA" id="ARBA00023163"/>
    </source>
</evidence>
<evidence type="ECO:0000256" key="3">
    <source>
        <dbReference type="ARBA" id="ARBA00023082"/>
    </source>
</evidence>
<dbReference type="InterPro" id="IPR013324">
    <property type="entry name" value="RNA_pol_sigma_r3/r4-like"/>
</dbReference>
<dbReference type="Proteomes" id="UP000632339">
    <property type="component" value="Unassembled WGS sequence"/>
</dbReference>
<dbReference type="InterPro" id="IPR036388">
    <property type="entry name" value="WH-like_DNA-bd_sf"/>
</dbReference>
<dbReference type="Pfam" id="PF04542">
    <property type="entry name" value="Sigma70_r2"/>
    <property type="match status" value="1"/>
</dbReference>
<keyword evidence="8" id="KW-1185">Reference proteome</keyword>
<gene>
    <name evidence="7" type="primary">rpoE2</name>
    <name evidence="7" type="ORF">GCM10010967_46560</name>
</gene>
<name>A0ABQ2IBA9_9BACT</name>
<evidence type="ECO:0000256" key="1">
    <source>
        <dbReference type="ARBA" id="ARBA00010641"/>
    </source>
</evidence>
<evidence type="ECO:0000259" key="6">
    <source>
        <dbReference type="Pfam" id="PF08281"/>
    </source>
</evidence>